<feature type="active site" description="Tele-phosphohistidine intermediate" evidence="1">
    <location>
        <position position="39"/>
    </location>
</feature>
<dbReference type="Pfam" id="PF00300">
    <property type="entry name" value="His_Phos_1"/>
    <property type="match status" value="1"/>
</dbReference>
<feature type="binding site" evidence="2">
    <location>
        <position position="89"/>
    </location>
    <ligand>
        <name>substrate</name>
    </ligand>
</feature>
<evidence type="ECO:0000256" key="1">
    <source>
        <dbReference type="PIRSR" id="PIRSR613078-1"/>
    </source>
</evidence>
<feature type="binding site" evidence="2">
    <location>
        <begin position="38"/>
        <end position="45"/>
    </location>
    <ligand>
        <name>substrate</name>
    </ligand>
</feature>
<dbReference type="Gene3D" id="3.40.50.1240">
    <property type="entry name" value="Phosphoglycerate mutase-like"/>
    <property type="match status" value="1"/>
</dbReference>
<evidence type="ECO:0000256" key="2">
    <source>
        <dbReference type="PIRSR" id="PIRSR613078-2"/>
    </source>
</evidence>
<organism evidence="4 5">
    <name type="scientific">Hymenobacter mucosus</name>
    <dbReference type="NCBI Taxonomy" id="1411120"/>
    <lineage>
        <taxon>Bacteria</taxon>
        <taxon>Pseudomonadati</taxon>
        <taxon>Bacteroidota</taxon>
        <taxon>Cytophagia</taxon>
        <taxon>Cytophagales</taxon>
        <taxon>Hymenobacteraceae</taxon>
        <taxon>Hymenobacter</taxon>
    </lineage>
</organism>
<dbReference type="InterPro" id="IPR050275">
    <property type="entry name" value="PGM_Phosphatase"/>
</dbReference>
<feature type="active site" description="Proton donor/acceptor" evidence="1">
    <location>
        <position position="112"/>
    </location>
</feature>
<dbReference type="GO" id="GO:0016791">
    <property type="term" value="F:phosphatase activity"/>
    <property type="evidence" value="ECO:0007669"/>
    <property type="project" value="TreeGrafter"/>
</dbReference>
<gene>
    <name evidence="4" type="ORF">SAMN06269173_104430</name>
</gene>
<sequence>MKNYSSKHASARAKRPYFTGRNSKTSGKVSVKKIYLIRHGQTDFNVRGIVQGSGVDSSLNEAGQRQAARFFAAYRHVPFDKVYTSLLQRTHQSVQGFLDLGLPHEQHVGFNEICWGTREGTRITPEEDEEYHNVLQDWRAGRTHARMEGGESPDDVAARQRPAIELLTSRPEEETVLVCMHGRAMRVLLCQLLGYPLSQMDSFEHHNLCLYQLDYTGSMFTVRSFLDTRHLQEAR</sequence>
<feature type="region of interest" description="Disordered" evidence="3">
    <location>
        <begin position="1"/>
        <end position="25"/>
    </location>
</feature>
<evidence type="ECO:0000256" key="3">
    <source>
        <dbReference type="SAM" id="MobiDB-lite"/>
    </source>
</evidence>
<protein>
    <submittedName>
        <fullName evidence="4">Probable phosphoglycerate mutase</fullName>
    </submittedName>
</protein>
<keyword evidence="5" id="KW-1185">Reference proteome</keyword>
<dbReference type="Proteomes" id="UP000198310">
    <property type="component" value="Unassembled WGS sequence"/>
</dbReference>
<dbReference type="SUPFAM" id="SSF53254">
    <property type="entry name" value="Phosphoglycerate mutase-like"/>
    <property type="match status" value="1"/>
</dbReference>
<dbReference type="SMART" id="SM00855">
    <property type="entry name" value="PGAM"/>
    <property type="match status" value="1"/>
</dbReference>
<dbReference type="CDD" id="cd07067">
    <property type="entry name" value="HP_PGM_like"/>
    <property type="match status" value="1"/>
</dbReference>
<evidence type="ECO:0000313" key="5">
    <source>
        <dbReference type="Proteomes" id="UP000198310"/>
    </source>
</evidence>
<dbReference type="PROSITE" id="PS00175">
    <property type="entry name" value="PG_MUTASE"/>
    <property type="match status" value="1"/>
</dbReference>
<reference evidence="5" key="1">
    <citation type="submission" date="2017-06" db="EMBL/GenBank/DDBJ databases">
        <authorList>
            <person name="Varghese N."/>
            <person name="Submissions S."/>
        </authorList>
    </citation>
    <scope>NUCLEOTIDE SEQUENCE [LARGE SCALE GENOMIC DNA]</scope>
    <source>
        <strain evidence="5">DSM 28041</strain>
    </source>
</reference>
<proteinExistence type="predicted"/>
<dbReference type="PANTHER" id="PTHR48100">
    <property type="entry name" value="BROAD-SPECIFICITY PHOSPHATASE YOR283W-RELATED"/>
    <property type="match status" value="1"/>
</dbReference>
<dbReference type="InterPro" id="IPR001345">
    <property type="entry name" value="PG/BPGM_mutase_AS"/>
</dbReference>
<name>A0A238XWV7_9BACT</name>
<dbReference type="EMBL" id="FZNS01000004">
    <property type="protein sequence ID" value="SNR62844.1"/>
    <property type="molecule type" value="Genomic_DNA"/>
</dbReference>
<evidence type="ECO:0000313" key="4">
    <source>
        <dbReference type="EMBL" id="SNR62844.1"/>
    </source>
</evidence>
<dbReference type="InterPro" id="IPR013078">
    <property type="entry name" value="His_Pase_superF_clade-1"/>
</dbReference>
<accession>A0A238XWV7</accession>
<dbReference type="InterPro" id="IPR029033">
    <property type="entry name" value="His_PPase_superfam"/>
</dbReference>
<dbReference type="AlphaFoldDB" id="A0A238XWV7"/>